<dbReference type="STRING" id="1851544.ODI_02033"/>
<dbReference type="Pfam" id="PF02518">
    <property type="entry name" value="HATPase_c"/>
    <property type="match status" value="1"/>
</dbReference>
<feature type="domain" description="Histidine kinase" evidence="22">
    <location>
        <begin position="247"/>
        <end position="461"/>
    </location>
</feature>
<dbReference type="CDD" id="cd06225">
    <property type="entry name" value="HAMP"/>
    <property type="match status" value="1"/>
</dbReference>
<evidence type="ECO:0000256" key="2">
    <source>
        <dbReference type="ARBA" id="ARBA00001936"/>
    </source>
</evidence>
<dbReference type="Gene3D" id="6.10.340.10">
    <property type="match status" value="1"/>
</dbReference>
<dbReference type="Pfam" id="PF00512">
    <property type="entry name" value="HisKA"/>
    <property type="match status" value="1"/>
</dbReference>
<proteinExistence type="predicted"/>
<evidence type="ECO:0000256" key="18">
    <source>
        <dbReference type="ARBA" id="ARBA00023211"/>
    </source>
</evidence>
<dbReference type="Gene3D" id="1.10.287.130">
    <property type="match status" value="1"/>
</dbReference>
<dbReference type="PANTHER" id="PTHR44936">
    <property type="entry name" value="SENSOR PROTEIN CREC"/>
    <property type="match status" value="1"/>
</dbReference>
<evidence type="ECO:0000256" key="4">
    <source>
        <dbReference type="ARBA" id="ARBA00004651"/>
    </source>
</evidence>
<evidence type="ECO:0000256" key="21">
    <source>
        <dbReference type="SAM" id="Phobius"/>
    </source>
</evidence>
<evidence type="ECO:0000256" key="6">
    <source>
        <dbReference type="ARBA" id="ARBA00022475"/>
    </source>
</evidence>
<evidence type="ECO:0000256" key="1">
    <source>
        <dbReference type="ARBA" id="ARBA00000085"/>
    </source>
</evidence>
<dbReference type="SMART" id="SM00388">
    <property type="entry name" value="HisKA"/>
    <property type="match status" value="1"/>
</dbReference>
<dbReference type="Gene3D" id="3.30.565.10">
    <property type="entry name" value="Histidine kinase-like ATPase, C-terminal domain"/>
    <property type="match status" value="1"/>
</dbReference>
<dbReference type="GO" id="GO:0005886">
    <property type="term" value="C:plasma membrane"/>
    <property type="evidence" value="ECO:0007669"/>
    <property type="project" value="UniProtKB-SubCell"/>
</dbReference>
<reference evidence="25 26" key="2">
    <citation type="submission" date="2017-08" db="EMBL/GenBank/DDBJ databases">
        <authorList>
            <person name="de Groot N.N."/>
        </authorList>
    </citation>
    <scope>NUCLEOTIDE SEQUENCE [LARGE SCALE GENOMIC DNA]</scope>
    <source>
        <strain evidence="25">Orrdi1</strain>
    </source>
</reference>
<dbReference type="Proteomes" id="UP000078558">
    <property type="component" value="Chromosome I"/>
</dbReference>
<dbReference type="KEGG" id="odi:ODI_R2047"/>
<evidence type="ECO:0000256" key="17">
    <source>
        <dbReference type="ARBA" id="ARBA00023026"/>
    </source>
</evidence>
<dbReference type="RefSeq" id="WP_067759867.1">
    <property type="nucleotide sequence ID" value="NZ_LT907988.1"/>
</dbReference>
<reference evidence="24 26" key="1">
    <citation type="submission" date="2016-06" db="EMBL/GenBank/DDBJ databases">
        <authorList>
            <person name="Kjaerup R.B."/>
            <person name="Dalgaard T.S."/>
            <person name="Juul-Madsen H.R."/>
        </authorList>
    </citation>
    <scope>NUCLEOTIDE SEQUENCE [LARGE SCALE GENOMIC DNA]</scope>
    <source>
        <strain evidence="24">Orrdi1</strain>
    </source>
</reference>
<keyword evidence="12" id="KW-0067">ATP-binding</keyword>
<keyword evidence="9" id="KW-0547">Nucleotide-binding</keyword>
<keyword evidence="21" id="KW-1133">Transmembrane helix</keyword>
<keyword evidence="8" id="KW-0808">Transferase</keyword>
<dbReference type="InterPro" id="IPR005467">
    <property type="entry name" value="His_kinase_dom"/>
</dbReference>
<evidence type="ECO:0000256" key="16">
    <source>
        <dbReference type="ARBA" id="ARBA00023016"/>
    </source>
</evidence>
<protein>
    <recommendedName>
        <fullName evidence="19">Signal transduction histidine-protein kinase/phosphatase MprB</fullName>
        <ecNumber evidence="5">2.7.13.3</ecNumber>
    </recommendedName>
    <alternativeName>
        <fullName evidence="20">Mycobacterial persistence regulator B</fullName>
    </alternativeName>
</protein>
<evidence type="ECO:0000256" key="13">
    <source>
        <dbReference type="ARBA" id="ARBA00022842"/>
    </source>
</evidence>
<evidence type="ECO:0000256" key="5">
    <source>
        <dbReference type="ARBA" id="ARBA00012438"/>
    </source>
</evidence>
<dbReference type="InterPro" id="IPR036097">
    <property type="entry name" value="HisK_dim/P_sf"/>
</dbReference>
<dbReference type="GO" id="GO:0000155">
    <property type="term" value="F:phosphorelay sensor kinase activity"/>
    <property type="evidence" value="ECO:0007669"/>
    <property type="project" value="InterPro"/>
</dbReference>
<accession>A0A1C3K885</accession>
<evidence type="ECO:0000256" key="10">
    <source>
        <dbReference type="ARBA" id="ARBA00022777"/>
    </source>
</evidence>
<feature type="domain" description="HAMP" evidence="23">
    <location>
        <begin position="184"/>
        <end position="239"/>
    </location>
</feature>
<dbReference type="AlphaFoldDB" id="A0A1C3K885"/>
<keyword evidence="16" id="KW-0346">Stress response</keyword>
<dbReference type="SUPFAM" id="SSF158472">
    <property type="entry name" value="HAMP domain-like"/>
    <property type="match status" value="1"/>
</dbReference>
<evidence type="ECO:0000256" key="14">
    <source>
        <dbReference type="ARBA" id="ARBA00022912"/>
    </source>
</evidence>
<dbReference type="PROSITE" id="PS50885">
    <property type="entry name" value="HAMP"/>
    <property type="match status" value="1"/>
</dbReference>
<evidence type="ECO:0000256" key="19">
    <source>
        <dbReference type="ARBA" id="ARBA00040454"/>
    </source>
</evidence>
<evidence type="ECO:0000256" key="11">
    <source>
        <dbReference type="ARBA" id="ARBA00022801"/>
    </source>
</evidence>
<dbReference type="SUPFAM" id="SSF55874">
    <property type="entry name" value="ATPase domain of HSP90 chaperone/DNA topoisomerase II/histidine kinase"/>
    <property type="match status" value="1"/>
</dbReference>
<evidence type="ECO:0000313" key="25">
    <source>
        <dbReference type="EMBL" id="SOE49397.1"/>
    </source>
</evidence>
<evidence type="ECO:0000313" key="24">
    <source>
        <dbReference type="EMBL" id="SBT27741.1"/>
    </source>
</evidence>
<sequence>MFWRSFLAFWLGMAAIVAVGVALTASVAWQRVTSLDRLSPANLMQDASQLARLEGETGLRRWVQAMDRRYSALRIYLVGENGQDLLGREIPLRVRDLLDSTPESYASDALRGMAYYAAPSSPDAVRLSWWEPQSVVLPSGESLRVVFQPYDASQWDALGAWQVLVALIAIALVVTAPLCWLLARAVNKPVQGIQHAARLLAVGRLDARTPAALSGRGDALGQLSRDFDAMAERMQDFVQAHEALLRNVAHELRSPLARLQLSVELARRKDGTLDLQLDRIAREGERLDELVGNTLRLARLGGMTLPADAVDLSEIVDQVVENGRFEASARGVRIAWHVANAVPMRGDHASLESAVENILRNAIRHSRQDGLVQVSLSADADRARVEILDAGPGVPEAELARIFQPFYRVRSAVPTGGGAGLGLSIVQACARAHGGEVLAANAGGQDGQGGLRVSLVLPRRLAREGGASGRDGFAAPHQFAAEAEQPVVGQLQMVQRDAP</sequence>
<dbReference type="Pfam" id="PF00672">
    <property type="entry name" value="HAMP"/>
    <property type="match status" value="1"/>
</dbReference>
<dbReference type="SUPFAM" id="SSF47384">
    <property type="entry name" value="Homodimeric domain of signal transducing histidine kinase"/>
    <property type="match status" value="1"/>
</dbReference>
<evidence type="ECO:0000259" key="22">
    <source>
        <dbReference type="PROSITE" id="PS50109"/>
    </source>
</evidence>
<dbReference type="GO" id="GO:0004721">
    <property type="term" value="F:phosphoprotein phosphatase activity"/>
    <property type="evidence" value="ECO:0007669"/>
    <property type="project" value="UniProtKB-KW"/>
</dbReference>
<evidence type="ECO:0000256" key="15">
    <source>
        <dbReference type="ARBA" id="ARBA00023012"/>
    </source>
</evidence>
<dbReference type="SMART" id="SM00387">
    <property type="entry name" value="HATPase_c"/>
    <property type="match status" value="1"/>
</dbReference>
<evidence type="ECO:0000313" key="26">
    <source>
        <dbReference type="Proteomes" id="UP000078558"/>
    </source>
</evidence>
<keyword evidence="18" id="KW-0464">Manganese</keyword>
<evidence type="ECO:0000256" key="3">
    <source>
        <dbReference type="ARBA" id="ARBA00001946"/>
    </source>
</evidence>
<keyword evidence="21" id="KW-0812">Transmembrane</keyword>
<dbReference type="InterPro" id="IPR003660">
    <property type="entry name" value="HAMP_dom"/>
</dbReference>
<dbReference type="InterPro" id="IPR003594">
    <property type="entry name" value="HATPase_dom"/>
</dbReference>
<dbReference type="InterPro" id="IPR003661">
    <property type="entry name" value="HisK_dim/P_dom"/>
</dbReference>
<gene>
    <name evidence="24" type="ORF">ODI_02033</name>
    <name evidence="25" type="ORF">ODI_R2047</name>
</gene>
<dbReference type="PROSITE" id="PS50109">
    <property type="entry name" value="HIS_KIN"/>
    <property type="match status" value="1"/>
</dbReference>
<name>A0A1C3K885_9BURK</name>
<keyword evidence="6" id="KW-1003">Cell membrane</keyword>
<dbReference type="EMBL" id="LT907988">
    <property type="protein sequence ID" value="SOE49397.1"/>
    <property type="molecule type" value="Genomic_DNA"/>
</dbReference>
<comment type="cofactor">
    <cofactor evidence="2">
        <name>Mn(2+)</name>
        <dbReference type="ChEBI" id="CHEBI:29035"/>
    </cofactor>
</comment>
<feature type="transmembrane region" description="Helical" evidence="21">
    <location>
        <begin position="160"/>
        <end position="183"/>
    </location>
</feature>
<dbReference type="CDD" id="cd00075">
    <property type="entry name" value="HATPase"/>
    <property type="match status" value="1"/>
</dbReference>
<dbReference type="EMBL" id="FLRC01000056">
    <property type="protein sequence ID" value="SBT27741.1"/>
    <property type="molecule type" value="Genomic_DNA"/>
</dbReference>
<comment type="subcellular location">
    <subcellularLocation>
        <location evidence="4">Cell membrane</location>
        <topology evidence="4">Multi-pass membrane protein</topology>
    </subcellularLocation>
</comment>
<keyword evidence="17" id="KW-0843">Virulence</keyword>
<dbReference type="EC" id="2.7.13.3" evidence="5"/>
<keyword evidence="11" id="KW-0378">Hydrolase</keyword>
<evidence type="ECO:0000256" key="12">
    <source>
        <dbReference type="ARBA" id="ARBA00022840"/>
    </source>
</evidence>
<organism evidence="24 26">
    <name type="scientific">Orrella dioscoreae</name>
    <dbReference type="NCBI Taxonomy" id="1851544"/>
    <lineage>
        <taxon>Bacteria</taxon>
        <taxon>Pseudomonadati</taxon>
        <taxon>Pseudomonadota</taxon>
        <taxon>Betaproteobacteria</taxon>
        <taxon>Burkholderiales</taxon>
        <taxon>Alcaligenaceae</taxon>
        <taxon>Orrella</taxon>
    </lineage>
</organism>
<dbReference type="SMART" id="SM00304">
    <property type="entry name" value="HAMP"/>
    <property type="match status" value="1"/>
</dbReference>
<dbReference type="GO" id="GO:0005524">
    <property type="term" value="F:ATP binding"/>
    <property type="evidence" value="ECO:0007669"/>
    <property type="project" value="UniProtKB-KW"/>
</dbReference>
<keyword evidence="10 24" id="KW-0418">Kinase</keyword>
<evidence type="ECO:0000256" key="9">
    <source>
        <dbReference type="ARBA" id="ARBA00022741"/>
    </source>
</evidence>
<dbReference type="PANTHER" id="PTHR44936:SF9">
    <property type="entry name" value="SENSOR PROTEIN CREC"/>
    <property type="match status" value="1"/>
</dbReference>
<evidence type="ECO:0000256" key="7">
    <source>
        <dbReference type="ARBA" id="ARBA00022553"/>
    </source>
</evidence>
<keyword evidence="21" id="KW-0472">Membrane</keyword>
<evidence type="ECO:0000256" key="20">
    <source>
        <dbReference type="ARBA" id="ARBA00041776"/>
    </source>
</evidence>
<keyword evidence="15" id="KW-0902">Two-component regulatory system</keyword>
<comment type="cofactor">
    <cofactor evidence="3">
        <name>Mg(2+)</name>
        <dbReference type="ChEBI" id="CHEBI:18420"/>
    </cofactor>
</comment>
<keyword evidence="14" id="KW-0904">Protein phosphatase</keyword>
<evidence type="ECO:0000256" key="8">
    <source>
        <dbReference type="ARBA" id="ARBA00022679"/>
    </source>
</evidence>
<dbReference type="InterPro" id="IPR004358">
    <property type="entry name" value="Sig_transdc_His_kin-like_C"/>
</dbReference>
<dbReference type="InterPro" id="IPR036890">
    <property type="entry name" value="HATPase_C_sf"/>
</dbReference>
<dbReference type="OrthoDB" id="9804645at2"/>
<dbReference type="CDD" id="cd00082">
    <property type="entry name" value="HisKA"/>
    <property type="match status" value="1"/>
</dbReference>
<comment type="catalytic activity">
    <reaction evidence="1">
        <text>ATP + protein L-histidine = ADP + protein N-phospho-L-histidine.</text>
        <dbReference type="EC" id="2.7.13.3"/>
    </reaction>
</comment>
<dbReference type="InterPro" id="IPR050980">
    <property type="entry name" value="2C_sensor_his_kinase"/>
</dbReference>
<evidence type="ECO:0000259" key="23">
    <source>
        <dbReference type="PROSITE" id="PS50885"/>
    </source>
</evidence>
<keyword evidence="13" id="KW-0460">Magnesium</keyword>
<keyword evidence="7" id="KW-0597">Phosphoprotein</keyword>
<dbReference type="PRINTS" id="PR00344">
    <property type="entry name" value="BCTRLSENSOR"/>
</dbReference>
<keyword evidence="26" id="KW-1185">Reference proteome</keyword>